<dbReference type="GO" id="GO:0036220">
    <property type="term" value="F:ITP diphosphatase activity"/>
    <property type="evidence" value="ECO:0007669"/>
    <property type="project" value="UniProtKB-UniRule"/>
</dbReference>
<feature type="binding site" evidence="13">
    <location>
        <position position="104"/>
    </location>
    <ligand>
        <name>Mg(2+)</name>
        <dbReference type="ChEBI" id="CHEBI:18420"/>
    </ligand>
</feature>
<comment type="function">
    <text evidence="13">Pyrophosphatase that hydrolyzes non-canonical purine nucleotides such as inosine triphosphate (ITP), deoxyinosine triphosphate (dITP) or xanthosine 5'-triphosphate (XTP) to their respective monophosphate derivatives. The enzyme does not distinguish between the deoxy- and ribose forms. Probably excludes non-canonical purines from RNA and DNA precursor pools, thus preventing their incorporation into RNA and DNA and avoiding chromosomal lesions.</text>
</comment>
<dbReference type="Pfam" id="PF01725">
    <property type="entry name" value="Ham1p_like"/>
    <property type="match status" value="1"/>
</dbReference>
<evidence type="ECO:0000256" key="6">
    <source>
        <dbReference type="ARBA" id="ARBA00022801"/>
    </source>
</evidence>
<name>A0AAV2AF67_9ARAC</name>
<dbReference type="EMBL" id="CAXIEN010000154">
    <property type="protein sequence ID" value="CAL1282261.1"/>
    <property type="molecule type" value="Genomic_DNA"/>
</dbReference>
<evidence type="ECO:0000256" key="9">
    <source>
        <dbReference type="ARBA" id="ARBA00054940"/>
    </source>
</evidence>
<dbReference type="HAMAP" id="MF_03148">
    <property type="entry name" value="HAM1_NTPase"/>
    <property type="match status" value="1"/>
</dbReference>
<evidence type="ECO:0000256" key="8">
    <source>
        <dbReference type="ARBA" id="ARBA00023080"/>
    </source>
</evidence>
<dbReference type="GO" id="GO:0000166">
    <property type="term" value="F:nucleotide binding"/>
    <property type="evidence" value="ECO:0007669"/>
    <property type="project" value="UniProtKB-KW"/>
</dbReference>
<dbReference type="NCBIfam" id="TIGR00042">
    <property type="entry name" value="RdgB/HAM1 family non-canonical purine NTP pyrophosphatase"/>
    <property type="match status" value="1"/>
</dbReference>
<comment type="function">
    <text evidence="9">Pyrophosphatase that hydrolyzes the non-canonical purine nucleotides inosine triphosphate (ITP), deoxyinosine triphosphate (dITP) as well as 2'-deoxy-N-6-hydroxylaminopurine triphosphate (dHAPTP) and xanthosine 5'-triphosphate (XTP) to their respective monophosphate derivatives. The enzyme does not distinguish between the deoxy- and ribose forms. Probably excludes non-canonical purines from RNA and DNA precursor pools, thus preventing their incorporation into RNA and DNA and avoiding chromosomal lesions.</text>
</comment>
<sequence length="226" mass="25280">MDLEKLGNFVKIPKNQGNLLRKAFRAKHLHDQGYILRVGNDDIHFVSGNPGKISEAESIMKENNIKVKYMKLDLPEYQGEPNFISEAKCKCAASIVKGAVIIEDTSLAFDALHGLPGPYIKWFLDKLGPDGLYKLLSGFEDKSASAICTLAFSEGPEQPIHLFHGITRGEIVLPKGNKGFGWDSCFLPEGKDKTYAELNFEEKNAISHRRKALLLLKDYLSQRNKS</sequence>
<dbReference type="GO" id="GO:0036222">
    <property type="term" value="F:XTP diphosphatase activity"/>
    <property type="evidence" value="ECO:0007669"/>
    <property type="project" value="UniProtKB-UniRule"/>
</dbReference>
<dbReference type="AlphaFoldDB" id="A0AAV2AF67"/>
<evidence type="ECO:0000256" key="3">
    <source>
        <dbReference type="ARBA" id="ARBA00022490"/>
    </source>
</evidence>
<dbReference type="PANTHER" id="PTHR11067:SF9">
    <property type="entry name" value="INOSINE TRIPHOSPHATE PYROPHOSPHATASE"/>
    <property type="match status" value="1"/>
</dbReference>
<dbReference type="GO" id="GO:0009117">
    <property type="term" value="P:nucleotide metabolic process"/>
    <property type="evidence" value="ECO:0007669"/>
    <property type="project" value="UniProtKB-KW"/>
</dbReference>
<evidence type="ECO:0000256" key="2">
    <source>
        <dbReference type="ARBA" id="ARBA00008023"/>
    </source>
</evidence>
<proteinExistence type="inferred from homology"/>
<comment type="catalytic activity">
    <reaction evidence="12">
        <text>N(6)-hydroxy-dATP + H2O = N(6)-hydroxy-dAMP + diphosphate + H(+)</text>
        <dbReference type="Rhea" id="RHEA:83971"/>
        <dbReference type="ChEBI" id="CHEBI:15377"/>
        <dbReference type="ChEBI" id="CHEBI:15378"/>
        <dbReference type="ChEBI" id="CHEBI:33019"/>
        <dbReference type="ChEBI" id="CHEBI:233529"/>
        <dbReference type="ChEBI" id="CHEBI:233530"/>
    </reaction>
    <physiologicalReaction direction="left-to-right" evidence="12">
        <dbReference type="Rhea" id="RHEA:83972"/>
    </physiologicalReaction>
</comment>
<dbReference type="InterPro" id="IPR029001">
    <property type="entry name" value="ITPase-like_fam"/>
</dbReference>
<keyword evidence="6 13" id="KW-0378">Hydrolase</keyword>
<dbReference type="GO" id="GO:0009204">
    <property type="term" value="P:deoxyribonucleoside triphosphate catabolic process"/>
    <property type="evidence" value="ECO:0007669"/>
    <property type="project" value="UniProtKB-UniRule"/>
</dbReference>
<evidence type="ECO:0000256" key="14">
    <source>
        <dbReference type="RuleBase" id="RU003781"/>
    </source>
</evidence>
<keyword evidence="3 13" id="KW-0963">Cytoplasm</keyword>
<keyword evidence="13" id="KW-0464">Manganese</keyword>
<dbReference type="Gene3D" id="3.90.950.10">
    <property type="match status" value="1"/>
</dbReference>
<evidence type="ECO:0000313" key="15">
    <source>
        <dbReference type="EMBL" id="CAL1282261.1"/>
    </source>
</evidence>
<feature type="binding site" evidence="13">
    <location>
        <begin position="104"/>
        <end position="105"/>
    </location>
    <ligand>
        <name>ITP</name>
        <dbReference type="ChEBI" id="CHEBI:61402"/>
    </ligand>
</feature>
<comment type="subcellular location">
    <subcellularLocation>
        <location evidence="1 13">Cytoplasm</location>
    </subcellularLocation>
</comment>
<evidence type="ECO:0000256" key="13">
    <source>
        <dbReference type="HAMAP-Rule" id="MF_03148"/>
    </source>
</evidence>
<comment type="similarity">
    <text evidence="2 13 14">Belongs to the HAM1 NTPase family.</text>
</comment>
<evidence type="ECO:0000256" key="7">
    <source>
        <dbReference type="ARBA" id="ARBA00022842"/>
    </source>
</evidence>
<dbReference type="InterPro" id="IPR002637">
    <property type="entry name" value="RdgB/HAM1"/>
</dbReference>
<feature type="binding site" evidence="13">
    <location>
        <position position="203"/>
    </location>
    <ligand>
        <name>ITP</name>
        <dbReference type="ChEBI" id="CHEBI:61402"/>
    </ligand>
</feature>
<evidence type="ECO:0000256" key="11">
    <source>
        <dbReference type="ARBA" id="ARBA00093255"/>
    </source>
</evidence>
<comment type="caution">
    <text evidence="13">Lacks conserved residue(s) required for the propagation of feature annotation.</text>
</comment>
<feature type="binding site" evidence="13">
    <location>
        <begin position="208"/>
        <end position="209"/>
    </location>
    <ligand>
        <name>ITP</name>
        <dbReference type="ChEBI" id="CHEBI:61402"/>
    </ligand>
</feature>
<keyword evidence="5 13" id="KW-0547">Nucleotide-binding</keyword>
<evidence type="ECO:0000256" key="10">
    <source>
        <dbReference type="ARBA" id="ARBA00093218"/>
    </source>
</evidence>
<comment type="catalytic activity">
    <reaction evidence="10">
        <text>ITP + H2O = IMP + diphosphate + H(+)</text>
        <dbReference type="Rhea" id="RHEA:29399"/>
        <dbReference type="ChEBI" id="CHEBI:15377"/>
        <dbReference type="ChEBI" id="CHEBI:15378"/>
        <dbReference type="ChEBI" id="CHEBI:33019"/>
        <dbReference type="ChEBI" id="CHEBI:58053"/>
        <dbReference type="ChEBI" id="CHEBI:61402"/>
        <dbReference type="EC" id="3.6.1.66"/>
    </reaction>
    <physiologicalReaction direction="left-to-right" evidence="10">
        <dbReference type="Rhea" id="RHEA:29400"/>
    </physiologicalReaction>
</comment>
<comment type="cofactor">
    <cofactor evidence="13">
        <name>Mg(2+)</name>
        <dbReference type="ChEBI" id="CHEBI:18420"/>
    </cofactor>
    <cofactor evidence="13">
        <name>Mn(2+)</name>
        <dbReference type="ChEBI" id="CHEBI:29035"/>
    </cofactor>
    <text evidence="13">Binds 1 divalent metal cation per subunit; can use either Mg(2+) or Mn(2+).</text>
</comment>
<evidence type="ECO:0000256" key="5">
    <source>
        <dbReference type="ARBA" id="ARBA00022741"/>
    </source>
</evidence>
<protein>
    <recommendedName>
        <fullName evidence="13">Inosine triphosphate pyrophosphatase</fullName>
        <shortName evidence="13">ITPase</shortName>
        <shortName evidence="13">Inosine triphosphatase</shortName>
        <ecNumber evidence="13">3.6.1.66</ecNumber>
    </recommendedName>
    <alternativeName>
        <fullName evidence="13">Non-canonical purine NTP pyrophosphatase</fullName>
    </alternativeName>
    <alternativeName>
        <fullName evidence="13">Non-standard purine NTP pyrophosphatase</fullName>
    </alternativeName>
    <alternativeName>
        <fullName evidence="13">Nucleoside-triphosphate diphosphatase</fullName>
    </alternativeName>
    <alternativeName>
        <fullName evidence="13">Nucleoside-triphosphate pyrophosphatase</fullName>
        <shortName evidence="13">NTPase</shortName>
    </alternativeName>
    <alternativeName>
        <fullName evidence="13">XTP/dITP diphosphatase</fullName>
    </alternativeName>
</protein>
<organism evidence="15 16">
    <name type="scientific">Larinioides sclopetarius</name>
    <dbReference type="NCBI Taxonomy" id="280406"/>
    <lineage>
        <taxon>Eukaryota</taxon>
        <taxon>Metazoa</taxon>
        <taxon>Ecdysozoa</taxon>
        <taxon>Arthropoda</taxon>
        <taxon>Chelicerata</taxon>
        <taxon>Arachnida</taxon>
        <taxon>Araneae</taxon>
        <taxon>Araneomorphae</taxon>
        <taxon>Entelegynae</taxon>
        <taxon>Araneoidea</taxon>
        <taxon>Araneidae</taxon>
        <taxon>Larinioides</taxon>
    </lineage>
</organism>
<dbReference type="SUPFAM" id="SSF52972">
    <property type="entry name" value="ITPase-like"/>
    <property type="match status" value="1"/>
</dbReference>
<comment type="caution">
    <text evidence="15">The sequence shown here is derived from an EMBL/GenBank/DDBJ whole genome shotgun (WGS) entry which is preliminary data.</text>
</comment>
<dbReference type="PANTHER" id="PTHR11067">
    <property type="entry name" value="INOSINE TRIPHOSPHATE PYROPHOSPHATASE/HAM1 PROTEIN"/>
    <property type="match status" value="1"/>
</dbReference>
<dbReference type="GO" id="GO:0046872">
    <property type="term" value="F:metal ion binding"/>
    <property type="evidence" value="ECO:0007669"/>
    <property type="project" value="UniProtKB-KW"/>
</dbReference>
<dbReference type="InterPro" id="IPR027502">
    <property type="entry name" value="ITPase"/>
</dbReference>
<evidence type="ECO:0000256" key="12">
    <source>
        <dbReference type="ARBA" id="ARBA00093271"/>
    </source>
</evidence>
<dbReference type="GO" id="GO:0005737">
    <property type="term" value="C:cytoplasm"/>
    <property type="evidence" value="ECO:0007669"/>
    <property type="project" value="UniProtKB-SubCell"/>
</dbReference>
<feature type="binding site" evidence="13">
    <location>
        <position position="88"/>
    </location>
    <ligand>
        <name>ITP</name>
        <dbReference type="ChEBI" id="CHEBI:61402"/>
    </ligand>
</feature>
<dbReference type="Proteomes" id="UP001497382">
    <property type="component" value="Unassembled WGS sequence"/>
</dbReference>
<evidence type="ECO:0000256" key="1">
    <source>
        <dbReference type="ARBA" id="ARBA00004496"/>
    </source>
</evidence>
<comment type="subunit">
    <text evidence="13">Homodimer.</text>
</comment>
<keyword evidence="8 13" id="KW-0546">Nucleotide metabolism</keyword>
<keyword evidence="4 13" id="KW-0479">Metal-binding</keyword>
<gene>
    <name evidence="15" type="ORF">LARSCL_LOCUS12003</name>
</gene>
<accession>A0AAV2AF67</accession>
<comment type="catalytic activity">
    <reaction evidence="13">
        <text>XTP + H2O = XMP + diphosphate + H(+)</text>
        <dbReference type="Rhea" id="RHEA:28610"/>
        <dbReference type="ChEBI" id="CHEBI:15377"/>
        <dbReference type="ChEBI" id="CHEBI:15378"/>
        <dbReference type="ChEBI" id="CHEBI:33019"/>
        <dbReference type="ChEBI" id="CHEBI:57464"/>
        <dbReference type="ChEBI" id="CHEBI:61314"/>
        <dbReference type="EC" id="3.6.1.66"/>
    </reaction>
</comment>
<evidence type="ECO:0000313" key="16">
    <source>
        <dbReference type="Proteomes" id="UP001497382"/>
    </source>
</evidence>
<evidence type="ECO:0000256" key="4">
    <source>
        <dbReference type="ARBA" id="ARBA00022723"/>
    </source>
</evidence>
<comment type="catalytic activity">
    <reaction evidence="11">
        <text>dITP + H2O = dIMP + diphosphate + H(+)</text>
        <dbReference type="Rhea" id="RHEA:28342"/>
        <dbReference type="ChEBI" id="CHEBI:15377"/>
        <dbReference type="ChEBI" id="CHEBI:15378"/>
        <dbReference type="ChEBI" id="CHEBI:33019"/>
        <dbReference type="ChEBI" id="CHEBI:61194"/>
        <dbReference type="ChEBI" id="CHEBI:61382"/>
        <dbReference type="EC" id="3.6.1.66"/>
    </reaction>
    <physiologicalReaction direction="left-to-right" evidence="11">
        <dbReference type="Rhea" id="RHEA:28343"/>
    </physiologicalReaction>
</comment>
<reference evidence="15 16" key="1">
    <citation type="submission" date="2024-04" db="EMBL/GenBank/DDBJ databases">
        <authorList>
            <person name="Rising A."/>
            <person name="Reimegard J."/>
            <person name="Sonavane S."/>
            <person name="Akerstrom W."/>
            <person name="Nylinder S."/>
            <person name="Hedman E."/>
            <person name="Kallberg Y."/>
        </authorList>
    </citation>
    <scope>NUCLEOTIDE SEQUENCE [LARGE SCALE GENOMIC DNA]</scope>
</reference>
<feature type="binding site" evidence="13">
    <location>
        <begin position="180"/>
        <end position="183"/>
    </location>
    <ligand>
        <name>ITP</name>
        <dbReference type="ChEBI" id="CHEBI:61402"/>
    </ligand>
</feature>
<feature type="binding site" evidence="13">
    <location>
        <position position="76"/>
    </location>
    <ligand>
        <name>Mg(2+)</name>
        <dbReference type="ChEBI" id="CHEBI:18420"/>
    </ligand>
</feature>
<dbReference type="EC" id="3.6.1.66" evidence="13"/>
<keyword evidence="7 13" id="KW-0460">Magnesium</keyword>
<dbReference type="CDD" id="cd00515">
    <property type="entry name" value="HAM1"/>
    <property type="match status" value="1"/>
</dbReference>
<dbReference type="FunFam" id="3.90.950.10:FF:000003">
    <property type="entry name" value="Inosine triphosphate pyrophosphatase"/>
    <property type="match status" value="1"/>
</dbReference>
<dbReference type="GO" id="GO:0035870">
    <property type="term" value="F:dITP diphosphatase activity"/>
    <property type="evidence" value="ECO:0007669"/>
    <property type="project" value="UniProtKB-UniRule"/>
</dbReference>
<keyword evidence="16" id="KW-1185">Reference proteome</keyword>